<dbReference type="AlphaFoldDB" id="A0A6N3X1I7"/>
<proteinExistence type="predicted"/>
<dbReference type="Proteomes" id="UP000035054">
    <property type="component" value="Unassembled WGS sequence"/>
</dbReference>
<gene>
    <name evidence="1" type="ORF">TH68_09735</name>
</gene>
<comment type="caution">
    <text evidence="1">The sequence shown here is derived from an EMBL/GenBank/DDBJ whole genome shotgun (WGS) entry which is preliminary data.</text>
</comment>
<evidence type="ECO:0000313" key="2">
    <source>
        <dbReference type="Proteomes" id="UP000035054"/>
    </source>
</evidence>
<sequence length="56" mass="6080">EQGDGILAGSREFNRQQALAALQQRDVVLRCQSRVQGVAADHLTLLVQGQTETLSC</sequence>
<protein>
    <submittedName>
        <fullName evidence="1">Uncharacterized protein</fullName>
    </submittedName>
</protein>
<feature type="non-terminal residue" evidence="1">
    <location>
        <position position="56"/>
    </location>
</feature>
<reference evidence="1 2" key="1">
    <citation type="submission" date="2015-01" db="EMBL/GenBank/DDBJ databases">
        <title>Lifestyle Evolution in Cyanobacterial Symbionts of Sponges.</title>
        <authorList>
            <person name="Burgsdorf I."/>
            <person name="Slaby B.M."/>
            <person name="Handley K.M."/>
            <person name="Haber M."/>
            <person name="Blom J."/>
            <person name="Marshall C.W."/>
            <person name="Gilbert J.A."/>
            <person name="Hentschel U."/>
            <person name="Steindler L."/>
        </authorList>
    </citation>
    <scope>NUCLEOTIDE SEQUENCE [LARGE SCALE GENOMIC DNA]</scope>
    <source>
        <strain evidence="1">142</strain>
    </source>
</reference>
<evidence type="ECO:0000313" key="1">
    <source>
        <dbReference type="EMBL" id="KKZ10821.1"/>
    </source>
</evidence>
<feature type="non-terminal residue" evidence="1">
    <location>
        <position position="1"/>
    </location>
</feature>
<organism evidence="1 2">
    <name type="scientific">Candidatus Synechococcus spongiarum 142</name>
    <dbReference type="NCBI Taxonomy" id="1608213"/>
    <lineage>
        <taxon>Bacteria</taxon>
        <taxon>Bacillati</taxon>
        <taxon>Cyanobacteriota</taxon>
        <taxon>Cyanophyceae</taxon>
        <taxon>Synechococcales</taxon>
        <taxon>Synechococcaceae</taxon>
        <taxon>Synechococcus</taxon>
    </lineage>
</organism>
<dbReference type="EMBL" id="JXUO01000305">
    <property type="protein sequence ID" value="KKZ10821.1"/>
    <property type="molecule type" value="Genomic_DNA"/>
</dbReference>
<name>A0A6N3X1I7_9SYNE</name>
<accession>A0A6N3X1I7</accession>